<dbReference type="AlphaFoldDB" id="A0A3Q0RBE2"/>
<dbReference type="PANTHER" id="PTHR34639">
    <property type="entry name" value="PROTEIN FLATTOP"/>
    <property type="match status" value="1"/>
</dbReference>
<sequence>DLSFHFHPQYDGAFKPHRLQNWCETKHFKEVRDVLPRGSAWPDYKGTWNLPAHIPAQRINPTARSVEGLNRLKSWGMYPKHTDMSQPHRGSKSTNRMQVRPTQTYTACKYDTKEVKSNTRHTGETGKLEQETLLCKEMEQVKIMRKI</sequence>
<dbReference type="PANTHER" id="PTHR34639:SF1">
    <property type="entry name" value="PROTEIN FLATTOP"/>
    <property type="match status" value="1"/>
</dbReference>
<dbReference type="STRING" id="61819.ENSACIP00000007911"/>
<dbReference type="Pfam" id="PF22611">
    <property type="entry name" value="CFAP126"/>
    <property type="match status" value="1"/>
</dbReference>
<reference evidence="6" key="1">
    <citation type="submission" date="2025-08" db="UniProtKB">
        <authorList>
            <consortium name="Ensembl"/>
        </authorList>
    </citation>
    <scope>IDENTIFICATION</scope>
</reference>
<evidence type="ECO:0000256" key="4">
    <source>
        <dbReference type="ARBA" id="ARBA00045261"/>
    </source>
</evidence>
<evidence type="ECO:0000256" key="5">
    <source>
        <dbReference type="SAM" id="MobiDB-lite"/>
    </source>
</evidence>
<protein>
    <recommendedName>
        <fullName evidence="2">Protein Flattop</fullName>
    </recommendedName>
    <alternativeName>
        <fullName evidence="3">Cilia- and flagella-associated protein 126</fullName>
    </alternativeName>
</protein>
<keyword evidence="7" id="KW-1185">Reference proteome</keyword>
<comment type="similarity">
    <text evidence="1">Belongs to the Flattop family.</text>
</comment>
<evidence type="ECO:0000256" key="3">
    <source>
        <dbReference type="ARBA" id="ARBA00033306"/>
    </source>
</evidence>
<dbReference type="Proteomes" id="UP000261340">
    <property type="component" value="Unplaced"/>
</dbReference>
<organism evidence="6 7">
    <name type="scientific">Amphilophus citrinellus</name>
    <name type="common">Midas cichlid</name>
    <name type="synonym">Cichlasoma citrinellum</name>
    <dbReference type="NCBI Taxonomy" id="61819"/>
    <lineage>
        <taxon>Eukaryota</taxon>
        <taxon>Metazoa</taxon>
        <taxon>Chordata</taxon>
        <taxon>Craniata</taxon>
        <taxon>Vertebrata</taxon>
        <taxon>Euteleostomi</taxon>
        <taxon>Actinopterygii</taxon>
        <taxon>Neopterygii</taxon>
        <taxon>Teleostei</taxon>
        <taxon>Neoteleostei</taxon>
        <taxon>Acanthomorphata</taxon>
        <taxon>Ovalentaria</taxon>
        <taxon>Cichlomorphae</taxon>
        <taxon>Cichliformes</taxon>
        <taxon>Cichlidae</taxon>
        <taxon>New World cichlids</taxon>
        <taxon>Cichlasomatinae</taxon>
        <taxon>Heroini</taxon>
        <taxon>Amphilophus</taxon>
    </lineage>
</organism>
<dbReference type="Ensembl" id="ENSACIT00000008144.1">
    <property type="protein sequence ID" value="ENSACIP00000007911.1"/>
    <property type="gene ID" value="ENSACIG00000006193.1"/>
</dbReference>
<dbReference type="GO" id="GO:0036064">
    <property type="term" value="C:ciliary basal body"/>
    <property type="evidence" value="ECO:0007669"/>
    <property type="project" value="TreeGrafter"/>
</dbReference>
<comment type="function">
    <text evidence="4">Microtubule inner protein (MIP) part of the dynein-decorated doublet microtubules (DMTs) in cilia axoneme. Acts as a regulator of cilium basal body docking and positioning in mono- and multiciliated cells. Regulates basal body docking and cilia formation in multiciliated lung cells. Regulates kinocilium positioning and stereocilia bundle morphogenesis in the inner ear.</text>
</comment>
<evidence type="ECO:0000256" key="2">
    <source>
        <dbReference type="ARBA" id="ARBA00019181"/>
    </source>
</evidence>
<dbReference type="GeneTree" id="ENSGT00940000177826"/>
<reference evidence="6" key="2">
    <citation type="submission" date="2025-09" db="UniProtKB">
        <authorList>
            <consortium name="Ensembl"/>
        </authorList>
    </citation>
    <scope>IDENTIFICATION</scope>
</reference>
<dbReference type="InterPro" id="IPR038797">
    <property type="entry name" value="Fltp"/>
</dbReference>
<proteinExistence type="inferred from homology"/>
<evidence type="ECO:0000256" key="1">
    <source>
        <dbReference type="ARBA" id="ARBA00009887"/>
    </source>
</evidence>
<feature type="region of interest" description="Disordered" evidence="5">
    <location>
        <begin position="78"/>
        <end position="97"/>
    </location>
</feature>
<evidence type="ECO:0000313" key="6">
    <source>
        <dbReference type="Ensembl" id="ENSACIP00000007911.1"/>
    </source>
</evidence>
<dbReference type="GO" id="GO:0044782">
    <property type="term" value="P:cilium organization"/>
    <property type="evidence" value="ECO:0007669"/>
    <property type="project" value="TreeGrafter"/>
</dbReference>
<name>A0A3Q0RBE2_AMPCI</name>
<accession>A0A3Q0RBE2</accession>
<evidence type="ECO:0000313" key="7">
    <source>
        <dbReference type="Proteomes" id="UP000261340"/>
    </source>
</evidence>